<dbReference type="InterPro" id="IPR006015">
    <property type="entry name" value="Universal_stress_UspA"/>
</dbReference>
<dbReference type="PANTHER" id="PTHR46268">
    <property type="entry name" value="STRESS RESPONSE PROTEIN NHAX"/>
    <property type="match status" value="1"/>
</dbReference>
<evidence type="ECO:0000259" key="2">
    <source>
        <dbReference type="Pfam" id="PF00582"/>
    </source>
</evidence>
<evidence type="ECO:0000313" key="3">
    <source>
        <dbReference type="EMBL" id="MDN5214547.1"/>
    </source>
</evidence>
<dbReference type="Proteomes" id="UP001172083">
    <property type="component" value="Unassembled WGS sequence"/>
</dbReference>
<feature type="domain" description="UspA" evidence="2">
    <location>
        <begin position="5"/>
        <end position="141"/>
    </location>
</feature>
<dbReference type="InterPro" id="IPR006016">
    <property type="entry name" value="UspA"/>
</dbReference>
<dbReference type="RefSeq" id="WP_346759886.1">
    <property type="nucleotide sequence ID" value="NZ_JAUJEB010000005.1"/>
</dbReference>
<dbReference type="Pfam" id="PF00582">
    <property type="entry name" value="Usp"/>
    <property type="match status" value="2"/>
</dbReference>
<organism evidence="3 4">
    <name type="scientific">Agaribacillus aureus</name>
    <dbReference type="NCBI Taxonomy" id="3051825"/>
    <lineage>
        <taxon>Bacteria</taxon>
        <taxon>Pseudomonadati</taxon>
        <taxon>Bacteroidota</taxon>
        <taxon>Cytophagia</taxon>
        <taxon>Cytophagales</taxon>
        <taxon>Splendidivirgaceae</taxon>
        <taxon>Agaribacillus</taxon>
    </lineage>
</organism>
<evidence type="ECO:0000256" key="1">
    <source>
        <dbReference type="ARBA" id="ARBA00008791"/>
    </source>
</evidence>
<keyword evidence="4" id="KW-1185">Reference proteome</keyword>
<dbReference type="CDD" id="cd00293">
    <property type="entry name" value="USP-like"/>
    <property type="match status" value="2"/>
</dbReference>
<dbReference type="PRINTS" id="PR01438">
    <property type="entry name" value="UNVRSLSTRESS"/>
</dbReference>
<evidence type="ECO:0000313" key="4">
    <source>
        <dbReference type="Proteomes" id="UP001172083"/>
    </source>
</evidence>
<dbReference type="SUPFAM" id="SSF52402">
    <property type="entry name" value="Adenine nucleotide alpha hydrolases-like"/>
    <property type="match status" value="2"/>
</dbReference>
<proteinExistence type="inferred from homology"/>
<dbReference type="Gene3D" id="3.40.50.620">
    <property type="entry name" value="HUPs"/>
    <property type="match status" value="2"/>
</dbReference>
<reference evidence="3" key="1">
    <citation type="submission" date="2023-06" db="EMBL/GenBank/DDBJ databases">
        <title>Genomic of Agaribacillus aureum.</title>
        <authorList>
            <person name="Wang G."/>
        </authorList>
    </citation>
    <scope>NUCLEOTIDE SEQUENCE</scope>
    <source>
        <strain evidence="3">BMA12</strain>
    </source>
</reference>
<sequence length="305" mass="34342">MYPLKKILVCLDLSEIDEQLISYTNLISSIVKAESIDFIHVAKMLDIPAEIKKEFPELVPSADETIIKRIESCLETRLDKQLGIDSNIILREGNPTHKIVEYTKENDIDLVVVGRKLKLTGTGIIPQKLVRLIPCNILFVPEKSELTISRIMVPVDFSKKSAYALERALDIARLKDIEILFQNVYIVPSGYSHTGKSYEEFADIMKHHAENDLKKFIGDFDLEGIKHRSTYTLDNDTRPADKIYAIALKEEASLIVVGAKGKTSAATVLLGSVTEQLANYDSEIPLFIVKDKKDNLSFFEALMQV</sequence>
<dbReference type="EMBL" id="JAUJEB010000005">
    <property type="protein sequence ID" value="MDN5214547.1"/>
    <property type="molecule type" value="Genomic_DNA"/>
</dbReference>
<comment type="caution">
    <text evidence="3">The sequence shown here is derived from an EMBL/GenBank/DDBJ whole genome shotgun (WGS) entry which is preliminary data.</text>
</comment>
<feature type="domain" description="UspA" evidence="2">
    <location>
        <begin position="149"/>
        <end position="290"/>
    </location>
</feature>
<dbReference type="InterPro" id="IPR014729">
    <property type="entry name" value="Rossmann-like_a/b/a_fold"/>
</dbReference>
<protein>
    <submittedName>
        <fullName evidence="3">Universal stress protein</fullName>
    </submittedName>
</protein>
<dbReference type="PANTHER" id="PTHR46268:SF6">
    <property type="entry name" value="UNIVERSAL STRESS PROTEIN UP12"/>
    <property type="match status" value="1"/>
</dbReference>
<name>A0ABT8LC73_9BACT</name>
<comment type="similarity">
    <text evidence="1">Belongs to the universal stress protein A family.</text>
</comment>
<accession>A0ABT8LC73</accession>
<gene>
    <name evidence="3" type="ORF">QQ020_20880</name>
</gene>